<organism evidence="4 5">
    <name type="scientific">Georgenia faecalis</name>
    <dbReference type="NCBI Taxonomy" id="2483799"/>
    <lineage>
        <taxon>Bacteria</taxon>
        <taxon>Bacillati</taxon>
        <taxon>Actinomycetota</taxon>
        <taxon>Actinomycetes</taxon>
        <taxon>Micrococcales</taxon>
        <taxon>Bogoriellaceae</taxon>
        <taxon>Georgenia</taxon>
    </lineage>
</organism>
<evidence type="ECO:0000256" key="1">
    <source>
        <dbReference type="SAM" id="MobiDB-lite"/>
    </source>
</evidence>
<comment type="caution">
    <text evidence="4">The sequence shown here is derived from an EMBL/GenBank/DDBJ whole genome shotgun (WGS) entry which is preliminary data.</text>
</comment>
<keyword evidence="2" id="KW-0472">Membrane</keyword>
<reference evidence="5" key="1">
    <citation type="journal article" date="2019" name="Int. J. Syst. Evol. Microbiol.">
        <title>The Global Catalogue of Microorganisms (GCM) 10K type strain sequencing project: providing services to taxonomists for standard genome sequencing and annotation.</title>
        <authorList>
            <consortium name="The Broad Institute Genomics Platform"/>
            <consortium name="The Broad Institute Genome Sequencing Center for Infectious Disease"/>
            <person name="Wu L."/>
            <person name="Ma J."/>
        </authorList>
    </citation>
    <scope>NUCLEOTIDE SEQUENCE [LARGE SCALE GENOMIC DNA]</scope>
    <source>
        <strain evidence="5">JCM 3369</strain>
    </source>
</reference>
<dbReference type="Pfam" id="PF26604">
    <property type="entry name" value="CBU_0592"/>
    <property type="match status" value="1"/>
</dbReference>
<evidence type="ECO:0000313" key="4">
    <source>
        <dbReference type="EMBL" id="MFC4554167.1"/>
    </source>
</evidence>
<feature type="region of interest" description="Disordered" evidence="1">
    <location>
        <begin position="106"/>
        <end position="125"/>
    </location>
</feature>
<dbReference type="NCBIfam" id="NF047864">
    <property type="entry name" value="CBU_0592_membra"/>
    <property type="match status" value="1"/>
</dbReference>
<evidence type="ECO:0000259" key="3">
    <source>
        <dbReference type="Pfam" id="PF26604"/>
    </source>
</evidence>
<accession>A0ABV9D6C8</accession>
<keyword evidence="2" id="KW-0812">Transmembrane</keyword>
<dbReference type="RefSeq" id="WP_122824711.1">
    <property type="nucleotide sequence ID" value="NZ_CP033325.1"/>
</dbReference>
<feature type="transmembrane region" description="Helical" evidence="2">
    <location>
        <begin position="63"/>
        <end position="84"/>
    </location>
</feature>
<dbReference type="InterPro" id="IPR058058">
    <property type="entry name" value="CBU_0592-like"/>
</dbReference>
<evidence type="ECO:0000313" key="5">
    <source>
        <dbReference type="Proteomes" id="UP001595955"/>
    </source>
</evidence>
<dbReference type="Proteomes" id="UP001595955">
    <property type="component" value="Unassembled WGS sequence"/>
</dbReference>
<evidence type="ECO:0000256" key="2">
    <source>
        <dbReference type="SAM" id="Phobius"/>
    </source>
</evidence>
<protein>
    <recommendedName>
        <fullName evidence="3">CBU-0592-like domain-containing protein</fullName>
    </recommendedName>
</protein>
<keyword evidence="2" id="KW-1133">Transmembrane helix</keyword>
<gene>
    <name evidence="4" type="ORF">ACFO3F_02810</name>
</gene>
<proteinExistence type="predicted"/>
<feature type="transmembrane region" description="Helical" evidence="2">
    <location>
        <begin position="6"/>
        <end position="26"/>
    </location>
</feature>
<keyword evidence="5" id="KW-1185">Reference proteome</keyword>
<sequence length="125" mass="13279">MLTFGSVLLTVIGWGGALCALTAYFMVTKRLIEPDSMLYQGLNLGGAFTLCISASVSGAWPSAIVNLICVGIGLQAVLTAKQHVLKALLRRRERAGLARLRQRAGRGPVPVESPARSAHAPLVLR</sequence>
<name>A0ABV9D6C8_9MICO</name>
<dbReference type="EMBL" id="JBHSGF010000002">
    <property type="protein sequence ID" value="MFC4554167.1"/>
    <property type="molecule type" value="Genomic_DNA"/>
</dbReference>
<feature type="domain" description="CBU-0592-like" evidence="3">
    <location>
        <begin position="10"/>
        <end position="79"/>
    </location>
</feature>